<evidence type="ECO:0000256" key="1">
    <source>
        <dbReference type="SAM" id="MobiDB-lite"/>
    </source>
</evidence>
<dbReference type="HOGENOM" id="CLU_2467781_0_0_11"/>
<feature type="region of interest" description="Disordered" evidence="1">
    <location>
        <begin position="63"/>
        <end position="88"/>
    </location>
</feature>
<keyword evidence="3" id="KW-1185">Reference proteome</keyword>
<reference evidence="2" key="1">
    <citation type="submission" date="2009-10" db="EMBL/GenBank/DDBJ databases">
        <title>The genome sequence of Streptomyces sviceus strain ATCC 29083.</title>
        <authorList>
            <consortium name="The Broad Institute Genome Sequencing Platform"/>
            <consortium name="Broad Institute Microbial Sequencing Center"/>
            <person name="Fischbach M."/>
            <person name="Godfrey P."/>
            <person name="Ward D."/>
            <person name="Young S."/>
            <person name="Zeng Q."/>
            <person name="Koehrsen M."/>
            <person name="Alvarado L."/>
            <person name="Berlin A.M."/>
            <person name="Bochicchio J."/>
            <person name="Borenstein D."/>
            <person name="Chapman S.B."/>
            <person name="Chen Z."/>
            <person name="Engels R."/>
            <person name="Freedman E."/>
            <person name="Gellesch M."/>
            <person name="Goldberg J."/>
            <person name="Griggs A."/>
            <person name="Gujja S."/>
            <person name="Heilman E.R."/>
            <person name="Heiman D.I."/>
            <person name="Hepburn T.A."/>
            <person name="Howarth C."/>
            <person name="Jen D."/>
            <person name="Larson L."/>
            <person name="Lewis B."/>
            <person name="Mehta T."/>
            <person name="Park D."/>
            <person name="Pearson M."/>
            <person name="Richards J."/>
            <person name="Roberts A."/>
            <person name="Saif S."/>
            <person name="Shea T.D."/>
            <person name="Shenoy N."/>
            <person name="Sisk P."/>
            <person name="Stolte C."/>
            <person name="Sykes S.N."/>
            <person name="Thomson T."/>
            <person name="Walk T."/>
            <person name="White J."/>
            <person name="Yandava C."/>
            <person name="Straight P."/>
            <person name="Clardy J."/>
            <person name="Hung D."/>
            <person name="Kolter R."/>
            <person name="Mekalanos J."/>
            <person name="Walker S."/>
            <person name="Walsh C.T."/>
            <person name="Wieland-Brown L.C."/>
            <person name="Haas B."/>
            <person name="Nusbaum C."/>
            <person name="Birren B."/>
        </authorList>
    </citation>
    <scope>NUCLEOTIDE SEQUENCE [LARGE SCALE GENOMIC DNA]</scope>
    <source>
        <strain evidence="2">ATCC 29083</strain>
    </source>
</reference>
<dbReference type="AlphaFoldDB" id="B5I5Z4"/>
<organism evidence="2 3">
    <name type="scientific">Streptomyces sviceus (strain ATCC 29083 / DSM 924 / JCM 4929 / NBRC 13980 / NCIMB 11184 / NRRL 5439 / UC 5370)</name>
    <dbReference type="NCBI Taxonomy" id="463191"/>
    <lineage>
        <taxon>Bacteria</taxon>
        <taxon>Bacillati</taxon>
        <taxon>Actinomycetota</taxon>
        <taxon>Actinomycetes</taxon>
        <taxon>Kitasatosporales</taxon>
        <taxon>Streptomycetaceae</taxon>
        <taxon>Streptomyces</taxon>
    </lineage>
</organism>
<dbReference type="Proteomes" id="UP000002785">
    <property type="component" value="Chromosome"/>
</dbReference>
<dbReference type="EMBL" id="CM000951">
    <property type="protein sequence ID" value="EDY60499.1"/>
    <property type="molecule type" value="Genomic_DNA"/>
</dbReference>
<evidence type="ECO:0000313" key="2">
    <source>
        <dbReference type="EMBL" id="EDY60499.1"/>
    </source>
</evidence>
<protein>
    <submittedName>
        <fullName evidence="2">Uncharacterized protein</fullName>
    </submittedName>
</protein>
<accession>B5I5Z4</accession>
<sequence length="88" mass="9268">MTEPGVQPDSSAIGALNWDFFPVRVLSRIEALPLLSRGSRAFPCKCVRVVHWGDLSVVGVMAEGTGTEQGPPEAASTSTRGPGRCVLS</sequence>
<proteinExistence type="predicted"/>
<gene>
    <name evidence="2" type="ORF">SSEG_10109</name>
</gene>
<evidence type="ECO:0000313" key="3">
    <source>
        <dbReference type="Proteomes" id="UP000002785"/>
    </source>
</evidence>
<name>B5I5Z4_STRX2</name>